<sequence>MTQHHMSVSKQEAEFLKCILAKHLDDFVEELVREDKTDNAMKHMQENRQAGLDLISKVEETIRRAARAGNESYFTNSN</sequence>
<dbReference type="EMBL" id="HQ634174">
    <property type="protein sequence ID" value="AGH26190.1"/>
    <property type="molecule type" value="Genomic_DNA"/>
</dbReference>
<dbReference type="GeneID" id="15010358"/>
<organism evidence="1 2">
    <name type="scientific">Prochlorococcus phage MED4-213</name>
    <dbReference type="NCBI Taxonomy" id="889956"/>
    <lineage>
        <taxon>Viruses</taxon>
        <taxon>Duplodnaviria</taxon>
        <taxon>Heunggongvirae</taxon>
        <taxon>Uroviricota</taxon>
        <taxon>Caudoviricetes</taxon>
        <taxon>Eurybiavirus</taxon>
        <taxon>Eurybiavirus MED4213</taxon>
    </lineage>
</organism>
<accession>M4QQ29</accession>
<proteinExistence type="predicted"/>
<name>M4QQ29_9CAUD</name>
<reference evidence="1 2" key="1">
    <citation type="submission" date="2010-11" db="EMBL/GenBank/DDBJ databases">
        <title>The Genome Sequence of Cyanophage MED4-213.</title>
        <authorList>
            <consortium name="The Broad Institute Genome Sequencing Platform"/>
            <person name="Henn M.R."/>
            <person name="Sullivan M.S."/>
            <person name="Osburne M.S."/>
            <person name="Levin J."/>
            <person name="Malboeuf C."/>
            <person name="Casali M."/>
            <person name="Russ C."/>
            <person name="Lennon N."/>
            <person name="Chapman S.B."/>
            <person name="Erlich R."/>
            <person name="Young S.K."/>
            <person name="Yandava C."/>
            <person name="Zeng Q."/>
            <person name="Alvarado L."/>
            <person name="Anderson S."/>
            <person name="Berlin A."/>
            <person name="Chen Z."/>
            <person name="Freedman E."/>
            <person name="Gellesch M."/>
            <person name="Goldberg J."/>
            <person name="Green L."/>
            <person name="Griggs A."/>
            <person name="Gujja S."/>
            <person name="Heilman E.R."/>
            <person name="Heiman D."/>
            <person name="Hollinger A."/>
            <person name="Howarth C."/>
            <person name="Larson L."/>
            <person name="Mehta T."/>
            <person name="Pearson M."/>
            <person name="Roberts A."/>
            <person name="Ryan E."/>
            <person name="Saif S."/>
            <person name="Shea T."/>
            <person name="Shenoy N."/>
            <person name="Sisk P."/>
            <person name="Stolte C."/>
            <person name="Sykes S."/>
            <person name="White J."/>
            <person name="Yu Q."/>
            <person name="Coleman M.L."/>
            <person name="Huang K.H."/>
            <person name="Weigele P.R."/>
            <person name="DeFrancesco A.S."/>
            <person name="Kern S.E."/>
            <person name="Thompson L.R."/>
            <person name="Fu R."/>
            <person name="Hombeck B."/>
            <person name="Chisholm S.W."/>
            <person name="Haas B."/>
            <person name="Nusbaum C."/>
            <person name="Birren B."/>
        </authorList>
    </citation>
    <scope>NUCLEOTIDE SEQUENCE [LARGE SCALE GENOMIC DNA]</scope>
    <source>
        <strain evidence="1">MED4-213</strain>
    </source>
</reference>
<dbReference type="RefSeq" id="YP_007673835.1">
    <property type="nucleotide sequence ID" value="NC_020845.1"/>
</dbReference>
<keyword evidence="2" id="KW-1185">Reference proteome</keyword>
<dbReference type="Proteomes" id="UP000012039">
    <property type="component" value="Segment"/>
</dbReference>
<dbReference type="KEGG" id="vg:15010358"/>
<protein>
    <submittedName>
        <fullName evidence="1">Uncharacterized protein</fullName>
    </submittedName>
</protein>
<evidence type="ECO:0000313" key="2">
    <source>
        <dbReference type="Proteomes" id="UP000012039"/>
    </source>
</evidence>
<gene>
    <name evidence="1" type="ORF">CPMG_00089</name>
</gene>
<evidence type="ECO:0000313" key="1">
    <source>
        <dbReference type="EMBL" id="AGH26190.1"/>
    </source>
</evidence>